<organism evidence="5 6">
    <name type="scientific">Galerina marginata (strain CBS 339.88)</name>
    <dbReference type="NCBI Taxonomy" id="685588"/>
    <lineage>
        <taxon>Eukaryota</taxon>
        <taxon>Fungi</taxon>
        <taxon>Dikarya</taxon>
        <taxon>Basidiomycota</taxon>
        <taxon>Agaricomycotina</taxon>
        <taxon>Agaricomycetes</taxon>
        <taxon>Agaricomycetidae</taxon>
        <taxon>Agaricales</taxon>
        <taxon>Agaricineae</taxon>
        <taxon>Strophariaceae</taxon>
        <taxon>Galerina</taxon>
    </lineage>
</organism>
<dbReference type="Gene3D" id="1.25.40.10">
    <property type="entry name" value="Tetratricopeptide repeat domain"/>
    <property type="match status" value="1"/>
</dbReference>
<dbReference type="GO" id="GO:0031048">
    <property type="term" value="P:regulatory ncRNA-mediated heterochromatin formation"/>
    <property type="evidence" value="ECO:0007669"/>
    <property type="project" value="TreeGrafter"/>
</dbReference>
<dbReference type="OrthoDB" id="297219at2759"/>
<dbReference type="InterPro" id="IPR011990">
    <property type="entry name" value="TPR-like_helical_dom_sf"/>
</dbReference>
<evidence type="ECO:0000256" key="3">
    <source>
        <dbReference type="ARBA" id="ARBA00023242"/>
    </source>
</evidence>
<feature type="compositionally biased region" description="Low complexity" evidence="4">
    <location>
        <begin position="1"/>
        <end position="15"/>
    </location>
</feature>
<feature type="compositionally biased region" description="Basic and acidic residues" evidence="4">
    <location>
        <begin position="198"/>
        <end position="207"/>
    </location>
</feature>
<dbReference type="GO" id="GO:1902369">
    <property type="term" value="P:negative regulation of RNA catabolic process"/>
    <property type="evidence" value="ECO:0007669"/>
    <property type="project" value="TreeGrafter"/>
</dbReference>
<evidence type="ECO:0000313" key="6">
    <source>
        <dbReference type="Proteomes" id="UP000027222"/>
    </source>
</evidence>
<comment type="subcellular location">
    <subcellularLocation>
        <location evidence="1">Nucleus</location>
    </subcellularLocation>
</comment>
<dbReference type="PANTHER" id="PTHR13471">
    <property type="entry name" value="TETRATRICOPEPTIDE-LIKE HELICAL"/>
    <property type="match status" value="1"/>
</dbReference>
<proteinExistence type="inferred from homology"/>
<reference evidence="6" key="1">
    <citation type="journal article" date="2014" name="Proc. Natl. Acad. Sci. U.S.A.">
        <title>Extensive sampling of basidiomycete genomes demonstrates inadequacy of the white-rot/brown-rot paradigm for wood decay fungi.</title>
        <authorList>
            <person name="Riley R."/>
            <person name="Salamov A.A."/>
            <person name="Brown D.W."/>
            <person name="Nagy L.G."/>
            <person name="Floudas D."/>
            <person name="Held B.W."/>
            <person name="Levasseur A."/>
            <person name="Lombard V."/>
            <person name="Morin E."/>
            <person name="Otillar R."/>
            <person name="Lindquist E.A."/>
            <person name="Sun H."/>
            <person name="LaButti K.M."/>
            <person name="Schmutz J."/>
            <person name="Jabbour D."/>
            <person name="Luo H."/>
            <person name="Baker S.E."/>
            <person name="Pisabarro A.G."/>
            <person name="Walton J.D."/>
            <person name="Blanchette R.A."/>
            <person name="Henrissat B."/>
            <person name="Martin F."/>
            <person name="Cullen D."/>
            <person name="Hibbett D.S."/>
            <person name="Grigoriev I.V."/>
        </authorList>
    </citation>
    <scope>NUCLEOTIDE SEQUENCE [LARGE SCALE GENOMIC DNA]</scope>
    <source>
        <strain evidence="6">CBS 339.88</strain>
    </source>
</reference>
<accession>A0A067TZ79</accession>
<dbReference type="GO" id="GO:0071013">
    <property type="term" value="C:catalytic step 2 spliceosome"/>
    <property type="evidence" value="ECO:0007669"/>
    <property type="project" value="TreeGrafter"/>
</dbReference>
<feature type="region of interest" description="Disordered" evidence="4">
    <location>
        <begin position="196"/>
        <end position="240"/>
    </location>
</feature>
<dbReference type="Pfam" id="PF08424">
    <property type="entry name" value="NRDE-2"/>
    <property type="match status" value="1"/>
</dbReference>
<gene>
    <name evidence="5" type="ORF">GALMADRAFT_234148</name>
</gene>
<feature type="compositionally biased region" description="Basic residues" evidence="4">
    <location>
        <begin position="57"/>
        <end position="72"/>
    </location>
</feature>
<dbReference type="AlphaFoldDB" id="A0A067TZ79"/>
<dbReference type="InterPro" id="IPR013633">
    <property type="entry name" value="NRDE-2"/>
</dbReference>
<dbReference type="EMBL" id="KL142367">
    <property type="protein sequence ID" value="KDR85329.1"/>
    <property type="molecule type" value="Genomic_DNA"/>
</dbReference>
<feature type="region of interest" description="Disordered" evidence="4">
    <location>
        <begin position="1"/>
        <end position="92"/>
    </location>
</feature>
<keyword evidence="3" id="KW-0539">Nucleus</keyword>
<sequence length="1059" mass="119925">MSSFHPSFSSFPDFDAGSRKGSTNFESSSDRNREKRKKRRHRSKERESDPKRDRKLDKSRHKSPTSKERRRRRDEDEPTQQNAAQFHEPQELNLAFYSDRKGDFMNIQYGGLHAGDVPKYRLVAGGRNVLGLPKALVVLRRVGKGVEVGLTHQRKAPSLTSSASRALLSKPPSRRLIPCAGNDKYAEVDGIIRLPSRRGPENAEESYRSITTTKDDEASDSSPSSESDVEISSDEDSDSPVLTAHQETLKRLEQELEAQPDQADTWLSLLNQSLSTIPITSKNATKARCEITVSILSRALSASSLNLSNKRLRLAYLKAGEEVWHESKLRSEWEGALKEGGIEIQIEWLEWKIRKGNGGILNIVESAVRALNNLGMQENDEIAKVRIFWRVATAIRNAGYTERATAMFQAQVELTFNPPPNVAQMAFQTQLNELEDFWDSEIPRFGEEGAKGWASWYSSTTEETLPPSQSVQQPVVTDLDPYRQWANQELQSDYNMYLPQRSDSDTLDPYSTVLFADIRPTLINAKCRRAKHAIRIAWLSFLGLHLPGLSLAANREVDWDDRWNLGYLTTPHSLNSIFPSDTGQTKLLTDAVAGAVVGREREHITPFGPVRCWGDGVSGPLDLSSVEPGKVLRNGVWSKDDLHYANEGFVRRLFLGLRIERDDFDWDILSLAFEVAANPKSAAKLSKTFLSTNQGSLVLWDAHAQLERLRGRFDDARKVYQTILIASKPDQTRRGVSRLWWNWAEMEWLAGNDQQALTVILKSVRMESSESGVVILRTKRLIEEAAEIARGLNGWKEQECWIKLRALLELLTGYEPEAVFGVFDKYVWAESDTCCKESLTTASLIVIYCYGTILKKPMPPSILRERVHKAFQCYGNNSIILGILLEAEKGQGVWGRVRGMLGGNDGKTKDIARRIEEVWVAGWEKGRWLSEVERTRNGLAAAVEHERTRGSSVIWRIYMEFEIRLKELQRARKLLFRAIGECPLVKDLYLLAFGPLRGVFQTHELNALADTMVERGIRLRQGIEELVAGEAEILEESEGEGEDEIEEDARELRRLMPYR</sequence>
<dbReference type="HOGENOM" id="CLU_007550_0_0_1"/>
<comment type="similarity">
    <text evidence="2">Belongs to the NRDE2 family.</text>
</comment>
<evidence type="ECO:0000256" key="1">
    <source>
        <dbReference type="ARBA" id="ARBA00004123"/>
    </source>
</evidence>
<evidence type="ECO:0008006" key="7">
    <source>
        <dbReference type="Google" id="ProtNLM"/>
    </source>
</evidence>
<dbReference type="SUPFAM" id="SSF48452">
    <property type="entry name" value="TPR-like"/>
    <property type="match status" value="1"/>
</dbReference>
<evidence type="ECO:0000256" key="2">
    <source>
        <dbReference type="ARBA" id="ARBA00009265"/>
    </source>
</evidence>
<feature type="compositionally biased region" description="Acidic residues" evidence="4">
    <location>
        <begin position="227"/>
        <end position="238"/>
    </location>
</feature>
<name>A0A067TZ79_GALM3</name>
<dbReference type="STRING" id="685588.A0A067TZ79"/>
<dbReference type="Proteomes" id="UP000027222">
    <property type="component" value="Unassembled WGS sequence"/>
</dbReference>
<protein>
    <recommendedName>
        <fullName evidence="7">DUF1740-domain-containing protein</fullName>
    </recommendedName>
</protein>
<evidence type="ECO:0000313" key="5">
    <source>
        <dbReference type="EMBL" id="KDR85329.1"/>
    </source>
</evidence>
<dbReference type="PANTHER" id="PTHR13471:SF0">
    <property type="entry name" value="NUCLEAR EXOSOME REGULATOR NRDE2"/>
    <property type="match status" value="1"/>
</dbReference>
<keyword evidence="6" id="KW-1185">Reference proteome</keyword>
<evidence type="ECO:0000256" key="4">
    <source>
        <dbReference type="SAM" id="MobiDB-lite"/>
    </source>
</evidence>
<feature type="compositionally biased region" description="Basic residues" evidence="4">
    <location>
        <begin position="34"/>
        <end position="43"/>
    </location>
</feature>
<feature type="compositionally biased region" description="Basic and acidic residues" evidence="4">
    <location>
        <begin position="44"/>
        <end position="56"/>
    </location>
</feature>